<dbReference type="PATRIC" id="fig|1114964.3.peg.550"/>
<protein>
    <submittedName>
        <fullName evidence="1">Uncharacterized protein</fullName>
    </submittedName>
</protein>
<organism evidence="1 2">
    <name type="scientific">Sphingobium baderi LL03</name>
    <dbReference type="NCBI Taxonomy" id="1114964"/>
    <lineage>
        <taxon>Bacteria</taxon>
        <taxon>Pseudomonadati</taxon>
        <taxon>Pseudomonadota</taxon>
        <taxon>Alphaproteobacteria</taxon>
        <taxon>Sphingomonadales</taxon>
        <taxon>Sphingomonadaceae</taxon>
        <taxon>Sphingobium</taxon>
    </lineage>
</organism>
<evidence type="ECO:0000313" key="2">
    <source>
        <dbReference type="Proteomes" id="UP000015524"/>
    </source>
</evidence>
<dbReference type="EMBL" id="ATIB01000027">
    <property type="protein sequence ID" value="EQB05087.1"/>
    <property type="molecule type" value="Genomic_DNA"/>
</dbReference>
<sequence length="95" mass="10717">MIEMLDRWRDFGTDQTCHRSRARAICAIVRAMADLDPHTLRVAASLVRGRIATLKLDPRMDGLQRLGAHRTLTQLAIDLEISADHVGSQRRSRNA</sequence>
<accession>T0GWK6</accession>
<keyword evidence="2" id="KW-1185">Reference proteome</keyword>
<evidence type="ECO:0000313" key="1">
    <source>
        <dbReference type="EMBL" id="EQB05087.1"/>
    </source>
</evidence>
<dbReference type="Proteomes" id="UP000015524">
    <property type="component" value="Unassembled WGS sequence"/>
</dbReference>
<dbReference type="AlphaFoldDB" id="T0GWK6"/>
<comment type="caution">
    <text evidence="1">The sequence shown here is derived from an EMBL/GenBank/DDBJ whole genome shotgun (WGS) entry which is preliminary data.</text>
</comment>
<gene>
    <name evidence="1" type="ORF">L485_02935</name>
</gene>
<name>T0GWK6_9SPHN</name>
<proteinExistence type="predicted"/>
<dbReference type="RefSeq" id="WP_021243551.1">
    <property type="nucleotide sequence ID" value="NZ_ATIB01000027.1"/>
</dbReference>
<reference evidence="1 2" key="1">
    <citation type="journal article" date="2013" name="Genome Announc.">
        <title>Draft Genome Sequence of a Hexachlorocyclohexane-Degrading Bacterium, Sphingobium baderi Strain LL03T.</title>
        <authorList>
            <person name="Kaur J."/>
            <person name="Verma H."/>
            <person name="Tripathi C."/>
            <person name="Khurana J.P."/>
            <person name="Lal R."/>
        </authorList>
    </citation>
    <scope>NUCLEOTIDE SEQUENCE [LARGE SCALE GENOMIC DNA]</scope>
    <source>
        <strain evidence="1 2">LL03</strain>
    </source>
</reference>